<dbReference type="SUPFAM" id="SSF55681">
    <property type="entry name" value="Class II aaRS and biotin synthetases"/>
    <property type="match status" value="1"/>
</dbReference>
<evidence type="ECO:0000313" key="3">
    <source>
        <dbReference type="EMBL" id="MTE27917.1"/>
    </source>
</evidence>
<accession>A0A7K1GF49</accession>
<dbReference type="EMBL" id="WJYA01000008">
    <property type="protein sequence ID" value="MTE27917.1"/>
    <property type="molecule type" value="Genomic_DNA"/>
</dbReference>
<dbReference type="PROSITE" id="PS51733">
    <property type="entry name" value="BPL_LPL_CATALYTIC"/>
    <property type="match status" value="1"/>
</dbReference>
<protein>
    <submittedName>
        <fullName evidence="3">Biotin--[acetyl-CoA-carboxylase] ligase</fullName>
        <ecNumber evidence="3">6.3.4.15</ecNumber>
    </submittedName>
</protein>
<dbReference type="GO" id="GO:0004077">
    <property type="term" value="F:biotin--[biotin carboxyl-carrier protein] ligase activity"/>
    <property type="evidence" value="ECO:0007669"/>
    <property type="project" value="UniProtKB-EC"/>
</dbReference>
<dbReference type="CDD" id="cd16442">
    <property type="entry name" value="BPL"/>
    <property type="match status" value="1"/>
</dbReference>
<dbReference type="PANTHER" id="PTHR12835">
    <property type="entry name" value="BIOTIN PROTEIN LIGASE"/>
    <property type="match status" value="1"/>
</dbReference>
<proteinExistence type="predicted"/>
<keyword evidence="4" id="KW-1185">Reference proteome</keyword>
<reference evidence="3 4" key="1">
    <citation type="submission" date="2019-11" db="EMBL/GenBank/DDBJ databases">
        <title>Winogradskyella ouciana sp. nov., isolated from the hadal seawater of the Mariana Trench.</title>
        <authorList>
            <person name="Liu R."/>
        </authorList>
    </citation>
    <scope>NUCLEOTIDE SEQUENCE [LARGE SCALE GENOMIC DNA]</scope>
    <source>
        <strain evidence="3 4">ZXX205</strain>
    </source>
</reference>
<dbReference type="PANTHER" id="PTHR12835:SF5">
    <property type="entry name" value="BIOTIN--PROTEIN LIGASE"/>
    <property type="match status" value="1"/>
</dbReference>
<dbReference type="GO" id="GO:0005737">
    <property type="term" value="C:cytoplasm"/>
    <property type="evidence" value="ECO:0007669"/>
    <property type="project" value="TreeGrafter"/>
</dbReference>
<dbReference type="EC" id="6.3.4.15" evidence="3"/>
<dbReference type="Pfam" id="PF03099">
    <property type="entry name" value="BPL_LplA_LipB"/>
    <property type="match status" value="1"/>
</dbReference>
<evidence type="ECO:0000259" key="2">
    <source>
        <dbReference type="PROSITE" id="PS51733"/>
    </source>
</evidence>
<sequence>MYIIKLDAIDSTNSHLKAMASVALPKDYTVVVAEHQTEGRGQMGTIWQTESGKNLTASVFKKMIGFKVSNQFYISMVVSLAICKVLKTFQIPKISIKWPNDILSADKKICGILIENVIKHNKFQGSVIGFGLNVNQKFFDNLTQASSMSLLTGVLYNKDEVLSKILKELQFYFKLLESQQFEQLKSEYEALLFRKDKPSTFSTSKDETFSGIIKGVSKSGKLKVWTEDEIIKTFDLKELTLLY</sequence>
<dbReference type="InterPro" id="IPR045864">
    <property type="entry name" value="aa-tRNA-synth_II/BPL/LPL"/>
</dbReference>
<dbReference type="InterPro" id="IPR004143">
    <property type="entry name" value="BPL_LPL_catalytic"/>
</dbReference>
<dbReference type="RefSeq" id="WP_155089937.1">
    <property type="nucleotide sequence ID" value="NZ_WJYA01000008.1"/>
</dbReference>
<dbReference type="Proteomes" id="UP000447545">
    <property type="component" value="Unassembled WGS sequence"/>
</dbReference>
<gene>
    <name evidence="3" type="ORF">F1003_13325</name>
</gene>
<organism evidence="3 4">
    <name type="scientific">Winogradskyella ouciana</name>
    <dbReference type="NCBI Taxonomy" id="2608631"/>
    <lineage>
        <taxon>Bacteria</taxon>
        <taxon>Pseudomonadati</taxon>
        <taxon>Bacteroidota</taxon>
        <taxon>Flavobacteriia</taxon>
        <taxon>Flavobacteriales</taxon>
        <taxon>Flavobacteriaceae</taxon>
        <taxon>Winogradskyella</taxon>
    </lineage>
</organism>
<name>A0A7K1GF49_9FLAO</name>
<dbReference type="AlphaFoldDB" id="A0A7K1GF49"/>
<comment type="caution">
    <text evidence="3">The sequence shown here is derived from an EMBL/GenBank/DDBJ whole genome shotgun (WGS) entry which is preliminary data.</text>
</comment>
<dbReference type="Gene3D" id="3.30.930.10">
    <property type="entry name" value="Bira Bifunctional Protein, Domain 2"/>
    <property type="match status" value="1"/>
</dbReference>
<feature type="domain" description="BPL/LPL catalytic" evidence="2">
    <location>
        <begin position="1"/>
        <end position="177"/>
    </location>
</feature>
<keyword evidence="1 3" id="KW-0436">Ligase</keyword>
<dbReference type="NCBIfam" id="TIGR00121">
    <property type="entry name" value="birA_ligase"/>
    <property type="match status" value="1"/>
</dbReference>
<evidence type="ECO:0000313" key="4">
    <source>
        <dbReference type="Proteomes" id="UP000447545"/>
    </source>
</evidence>
<evidence type="ECO:0000256" key="1">
    <source>
        <dbReference type="ARBA" id="ARBA00022598"/>
    </source>
</evidence>
<dbReference type="InterPro" id="IPR004408">
    <property type="entry name" value="Biotin_CoA_COase_ligase"/>
</dbReference>